<accession>A0ABS2CJI7</accession>
<evidence type="ECO:0008006" key="3">
    <source>
        <dbReference type="Google" id="ProtNLM"/>
    </source>
</evidence>
<name>A0ABS2CJI7_9MICO</name>
<protein>
    <recommendedName>
        <fullName evidence="3">HIT domain-containing protein</fullName>
    </recommendedName>
</protein>
<evidence type="ECO:0000313" key="1">
    <source>
        <dbReference type="EMBL" id="MBM6400034.1"/>
    </source>
</evidence>
<dbReference type="EMBL" id="JAFDVD010000007">
    <property type="protein sequence ID" value="MBM6400034.1"/>
    <property type="molecule type" value="Genomic_DNA"/>
</dbReference>
<dbReference type="RefSeq" id="WP_204130513.1">
    <property type="nucleotide sequence ID" value="NZ_JAFDVD010000007.1"/>
</dbReference>
<gene>
    <name evidence="1" type="ORF">JQN70_06535</name>
</gene>
<proteinExistence type="predicted"/>
<comment type="caution">
    <text evidence="1">The sequence shown here is derived from an EMBL/GenBank/DDBJ whole genome shotgun (WGS) entry which is preliminary data.</text>
</comment>
<dbReference type="InterPro" id="IPR036265">
    <property type="entry name" value="HIT-like_sf"/>
</dbReference>
<evidence type="ECO:0000313" key="2">
    <source>
        <dbReference type="Proteomes" id="UP001430172"/>
    </source>
</evidence>
<keyword evidence="2" id="KW-1185">Reference proteome</keyword>
<dbReference type="Proteomes" id="UP001430172">
    <property type="component" value="Unassembled WGS sequence"/>
</dbReference>
<sequence length="212" mass="22995">MPESIEEYAARVAAAQDADGRIPIDPEGVVAWDVFPFETDGLRLKPGPVLGEERVRTGEDPATCPCATEPARGPREPFGVVWEGEHFLLKVPPPSGAPLMLSVVTREHLDVPDLSDDLAAAFGRLHVALVAAVEELPSVGRCHVMRIGDGGVHAHWWFLARPARLPLVFGSFMVDWDDFLPPVPLEVWVENATFVAQRLRDRLGGSVVGVAG</sequence>
<reference evidence="1" key="1">
    <citation type="submission" date="2021-02" db="EMBL/GenBank/DDBJ databases">
        <title>Phycicoccus sp. MQZ13P-5T, whole genome shotgun sequence.</title>
        <authorList>
            <person name="Tuo L."/>
        </authorList>
    </citation>
    <scope>NUCLEOTIDE SEQUENCE</scope>
    <source>
        <strain evidence="1">MQZ13P-5</strain>
    </source>
</reference>
<dbReference type="SUPFAM" id="SSF54197">
    <property type="entry name" value="HIT-like"/>
    <property type="match status" value="1"/>
</dbReference>
<organism evidence="1 2">
    <name type="scientific">Phycicoccus sonneratiae</name>
    <dbReference type="NCBI Taxonomy" id="2807628"/>
    <lineage>
        <taxon>Bacteria</taxon>
        <taxon>Bacillati</taxon>
        <taxon>Actinomycetota</taxon>
        <taxon>Actinomycetes</taxon>
        <taxon>Micrococcales</taxon>
        <taxon>Intrasporangiaceae</taxon>
        <taxon>Phycicoccus</taxon>
    </lineage>
</organism>
<dbReference type="Gene3D" id="3.30.428.10">
    <property type="entry name" value="HIT-like"/>
    <property type="match status" value="1"/>
</dbReference>